<dbReference type="CDD" id="cd06587">
    <property type="entry name" value="VOC"/>
    <property type="match status" value="1"/>
</dbReference>
<organism evidence="3">
    <name type="scientific">marine metagenome</name>
    <dbReference type="NCBI Taxonomy" id="408172"/>
    <lineage>
        <taxon>unclassified sequences</taxon>
        <taxon>metagenomes</taxon>
        <taxon>ecological metagenomes</taxon>
    </lineage>
</organism>
<dbReference type="Gene3D" id="3.10.180.10">
    <property type="entry name" value="2,3-Dihydroxybiphenyl 1,2-Dioxygenase, domain 1"/>
    <property type="match status" value="1"/>
</dbReference>
<dbReference type="PANTHER" id="PTHR43048">
    <property type="entry name" value="METHYLMALONYL-COA EPIMERASE"/>
    <property type="match status" value="1"/>
</dbReference>
<sequence length="131" mass="14348">MSYSFNHVHLKSSDPGKTAAWYAEAFGFEIVNDENPRPQGDRFIRCRTEDGVAINISGARTGESMGEGDATAHWGLEHFGIEVDDIDTELKRLEGLGAEVLEGPTRTATGLSIAFIQAPDDVRIEVMQLPK</sequence>
<evidence type="ECO:0000313" key="3">
    <source>
        <dbReference type="EMBL" id="SVD37931.1"/>
    </source>
</evidence>
<dbReference type="EMBL" id="UINC01146923">
    <property type="protein sequence ID" value="SVD37931.1"/>
    <property type="molecule type" value="Genomic_DNA"/>
</dbReference>
<dbReference type="InterPro" id="IPR037523">
    <property type="entry name" value="VOC_core"/>
</dbReference>
<evidence type="ECO:0000256" key="1">
    <source>
        <dbReference type="ARBA" id="ARBA00022723"/>
    </source>
</evidence>
<evidence type="ECO:0000259" key="2">
    <source>
        <dbReference type="PROSITE" id="PS51819"/>
    </source>
</evidence>
<keyword evidence="1" id="KW-0479">Metal-binding</keyword>
<dbReference type="PROSITE" id="PS51819">
    <property type="entry name" value="VOC"/>
    <property type="match status" value="1"/>
</dbReference>
<dbReference type="GO" id="GO:0004493">
    <property type="term" value="F:methylmalonyl-CoA epimerase activity"/>
    <property type="evidence" value="ECO:0007669"/>
    <property type="project" value="TreeGrafter"/>
</dbReference>
<dbReference type="InterPro" id="IPR051785">
    <property type="entry name" value="MMCE/EMCE_epimerase"/>
</dbReference>
<name>A0A382UW80_9ZZZZ</name>
<proteinExistence type="predicted"/>
<dbReference type="SUPFAM" id="SSF54593">
    <property type="entry name" value="Glyoxalase/Bleomycin resistance protein/Dihydroxybiphenyl dioxygenase"/>
    <property type="match status" value="1"/>
</dbReference>
<dbReference type="InterPro" id="IPR004360">
    <property type="entry name" value="Glyas_Fos-R_dOase_dom"/>
</dbReference>
<dbReference type="GO" id="GO:0046872">
    <property type="term" value="F:metal ion binding"/>
    <property type="evidence" value="ECO:0007669"/>
    <property type="project" value="UniProtKB-KW"/>
</dbReference>
<dbReference type="PANTHER" id="PTHR43048:SF5">
    <property type="entry name" value="BLR5325 PROTEIN"/>
    <property type="match status" value="1"/>
</dbReference>
<accession>A0A382UW80</accession>
<feature type="domain" description="VOC" evidence="2">
    <location>
        <begin position="4"/>
        <end position="129"/>
    </location>
</feature>
<dbReference type="GO" id="GO:0046491">
    <property type="term" value="P:L-methylmalonyl-CoA metabolic process"/>
    <property type="evidence" value="ECO:0007669"/>
    <property type="project" value="TreeGrafter"/>
</dbReference>
<dbReference type="Pfam" id="PF00903">
    <property type="entry name" value="Glyoxalase"/>
    <property type="match status" value="1"/>
</dbReference>
<dbReference type="InterPro" id="IPR029068">
    <property type="entry name" value="Glyas_Bleomycin-R_OHBP_Dase"/>
</dbReference>
<protein>
    <recommendedName>
        <fullName evidence="2">VOC domain-containing protein</fullName>
    </recommendedName>
</protein>
<reference evidence="3" key="1">
    <citation type="submission" date="2018-05" db="EMBL/GenBank/DDBJ databases">
        <authorList>
            <person name="Lanie J.A."/>
            <person name="Ng W.-L."/>
            <person name="Kazmierczak K.M."/>
            <person name="Andrzejewski T.M."/>
            <person name="Davidsen T.M."/>
            <person name="Wayne K.J."/>
            <person name="Tettelin H."/>
            <person name="Glass J.I."/>
            <person name="Rusch D."/>
            <person name="Podicherti R."/>
            <person name="Tsui H.-C.T."/>
            <person name="Winkler M.E."/>
        </authorList>
    </citation>
    <scope>NUCLEOTIDE SEQUENCE</scope>
</reference>
<gene>
    <name evidence="3" type="ORF">METZ01_LOCUS390785</name>
</gene>
<dbReference type="AlphaFoldDB" id="A0A382UW80"/>